<dbReference type="SUPFAM" id="SSF159127">
    <property type="entry name" value="HupF/HypC-like"/>
    <property type="match status" value="1"/>
</dbReference>
<proteinExistence type="inferred from homology"/>
<dbReference type="NCBIfam" id="TIGR00074">
    <property type="entry name" value="hypC_hupF"/>
    <property type="match status" value="1"/>
</dbReference>
<reference evidence="3 4" key="1">
    <citation type="submission" date="2016-10" db="EMBL/GenBank/DDBJ databases">
        <authorList>
            <person name="de Groot N.N."/>
        </authorList>
    </citation>
    <scope>NUCLEOTIDE SEQUENCE [LARGE SCALE GENOMIC DNA]</scope>
    <source>
        <strain evidence="3 4">IBRC-M10015</strain>
    </source>
</reference>
<dbReference type="GO" id="GO:1902670">
    <property type="term" value="F:carbon dioxide binding"/>
    <property type="evidence" value="ECO:0007669"/>
    <property type="project" value="TreeGrafter"/>
</dbReference>
<dbReference type="RefSeq" id="WP_092701689.1">
    <property type="nucleotide sequence ID" value="NZ_FNFC01000006.1"/>
</dbReference>
<dbReference type="Gene3D" id="2.30.30.140">
    <property type="match status" value="1"/>
</dbReference>
<gene>
    <name evidence="3" type="ORF">SAMN05216226_106160</name>
</gene>
<dbReference type="Pfam" id="PF01455">
    <property type="entry name" value="HupF_HypC"/>
    <property type="match status" value="1"/>
</dbReference>
<evidence type="ECO:0000256" key="1">
    <source>
        <dbReference type="ARBA" id="ARBA00006018"/>
    </source>
</evidence>
<dbReference type="AlphaFoldDB" id="A0A1G8VD79"/>
<comment type="similarity">
    <text evidence="1">Belongs to the HupF/HypC family.</text>
</comment>
<dbReference type="PRINTS" id="PR00445">
    <property type="entry name" value="HUPFHYPC"/>
</dbReference>
<evidence type="ECO:0000256" key="2">
    <source>
        <dbReference type="SAM" id="MobiDB-lite"/>
    </source>
</evidence>
<dbReference type="PANTHER" id="PTHR35177:SF2">
    <property type="entry name" value="HYDROGENASE MATURATION FACTOR HYBG"/>
    <property type="match status" value="1"/>
</dbReference>
<protein>
    <submittedName>
        <fullName evidence="3">Hydrogenase expression/formation protein HypC</fullName>
    </submittedName>
</protein>
<dbReference type="OrthoDB" id="43695at2157"/>
<sequence>MCLGVPGEIQEIDGHEAVADFWGVERRVRLDIVGDAVEEGDYILNHVGYAIRKIPESEVEQTMELFETMLDADPEDMLTDDVMEELEANSGAPAAGAQEEGDDDDLLEELGIDV</sequence>
<dbReference type="GO" id="GO:0051604">
    <property type="term" value="P:protein maturation"/>
    <property type="evidence" value="ECO:0007669"/>
    <property type="project" value="TreeGrafter"/>
</dbReference>
<accession>A0A1G8VD79</accession>
<organism evidence="3 4">
    <name type="scientific">Halovenus aranensis</name>
    <dbReference type="NCBI Taxonomy" id="890420"/>
    <lineage>
        <taxon>Archaea</taxon>
        <taxon>Methanobacteriati</taxon>
        <taxon>Methanobacteriota</taxon>
        <taxon>Stenosarchaea group</taxon>
        <taxon>Halobacteria</taxon>
        <taxon>Halobacteriales</taxon>
        <taxon>Haloarculaceae</taxon>
        <taxon>Halovenus</taxon>
    </lineage>
</organism>
<dbReference type="GO" id="GO:0005506">
    <property type="term" value="F:iron ion binding"/>
    <property type="evidence" value="ECO:0007669"/>
    <property type="project" value="TreeGrafter"/>
</dbReference>
<feature type="compositionally biased region" description="Acidic residues" evidence="2">
    <location>
        <begin position="99"/>
        <end position="114"/>
    </location>
</feature>
<dbReference type="InterPro" id="IPR001109">
    <property type="entry name" value="Hydrogenase_HupF/HypC"/>
</dbReference>
<keyword evidence="4" id="KW-1185">Reference proteome</keyword>
<dbReference type="STRING" id="890420.SAMN05216226_106160"/>
<evidence type="ECO:0000313" key="4">
    <source>
        <dbReference type="Proteomes" id="UP000198856"/>
    </source>
</evidence>
<feature type="region of interest" description="Disordered" evidence="2">
    <location>
        <begin position="86"/>
        <end position="114"/>
    </location>
</feature>
<dbReference type="PANTHER" id="PTHR35177">
    <property type="entry name" value="HYDROGENASE MATURATION FACTOR HYBG"/>
    <property type="match status" value="1"/>
</dbReference>
<evidence type="ECO:0000313" key="3">
    <source>
        <dbReference type="EMBL" id="SDJ64066.1"/>
    </source>
</evidence>
<dbReference type="EMBL" id="FNFC01000006">
    <property type="protein sequence ID" value="SDJ64066.1"/>
    <property type="molecule type" value="Genomic_DNA"/>
</dbReference>
<dbReference type="Proteomes" id="UP000198856">
    <property type="component" value="Unassembled WGS sequence"/>
</dbReference>
<name>A0A1G8VD79_9EURY</name>